<keyword evidence="17" id="KW-1185">Reference proteome</keyword>
<dbReference type="RefSeq" id="WP_016455219.1">
    <property type="nucleotide sequence ID" value="NZ_KE150269.1"/>
</dbReference>
<comment type="pathway">
    <text evidence="2">Carbohydrate biosynthesis; gluconeogenesis.</text>
</comment>
<dbReference type="FunFam" id="3.30.1330.90:FF:000001">
    <property type="entry name" value="L-serine ammonia-lyase 1"/>
    <property type="match status" value="1"/>
</dbReference>
<keyword evidence="8 13" id="KW-0479">Metal-binding</keyword>
<dbReference type="PANTHER" id="PTHR30182:SF1">
    <property type="entry name" value="L-SERINE DEHYDRATASE 1"/>
    <property type="match status" value="1"/>
</dbReference>
<evidence type="ECO:0000256" key="8">
    <source>
        <dbReference type="ARBA" id="ARBA00022723"/>
    </source>
</evidence>
<dbReference type="InterPro" id="IPR004644">
    <property type="entry name" value="Fe-S_L-Ser_mono"/>
</dbReference>
<dbReference type="Pfam" id="PF03313">
    <property type="entry name" value="SDH_alpha"/>
    <property type="match status" value="1"/>
</dbReference>
<dbReference type="Pfam" id="PF03315">
    <property type="entry name" value="SDH_beta"/>
    <property type="match status" value="1"/>
</dbReference>
<feature type="domain" description="Serine dehydratase-like alpha subunit" evidence="14">
    <location>
        <begin position="196"/>
        <end position="460"/>
    </location>
</feature>
<dbReference type="HOGENOM" id="CLU_022305_0_1_11"/>
<evidence type="ECO:0000256" key="9">
    <source>
        <dbReference type="ARBA" id="ARBA00023004"/>
    </source>
</evidence>
<dbReference type="InterPro" id="IPR005131">
    <property type="entry name" value="Ser_deHydtase_bsu"/>
</dbReference>
<protein>
    <recommendedName>
        <fullName evidence="5 13">L-serine dehydratase</fullName>
        <ecNumber evidence="4 13">4.3.1.17</ecNumber>
    </recommendedName>
</protein>
<dbReference type="GO" id="GO:0003941">
    <property type="term" value="F:L-serine ammonia-lyase activity"/>
    <property type="evidence" value="ECO:0007669"/>
    <property type="project" value="UniProtKB-UniRule"/>
</dbReference>
<comment type="catalytic activity">
    <reaction evidence="12 13">
        <text>L-serine = pyruvate + NH4(+)</text>
        <dbReference type="Rhea" id="RHEA:19169"/>
        <dbReference type="ChEBI" id="CHEBI:15361"/>
        <dbReference type="ChEBI" id="CHEBI:28938"/>
        <dbReference type="ChEBI" id="CHEBI:33384"/>
        <dbReference type="EC" id="4.3.1.17"/>
    </reaction>
</comment>
<dbReference type="SUPFAM" id="SSF143548">
    <property type="entry name" value="Serine metabolism enzymes domain"/>
    <property type="match status" value="1"/>
</dbReference>
<keyword evidence="6 13" id="KW-0312">Gluconeogenesis</keyword>
<evidence type="ECO:0000313" key="16">
    <source>
        <dbReference type="EMBL" id="EPD33610.1"/>
    </source>
</evidence>
<dbReference type="PATRIC" id="fig|883161.3.peg.368"/>
<evidence type="ECO:0000259" key="15">
    <source>
        <dbReference type="Pfam" id="PF03315"/>
    </source>
</evidence>
<evidence type="ECO:0000256" key="5">
    <source>
        <dbReference type="ARBA" id="ARBA00018995"/>
    </source>
</evidence>
<keyword evidence="11 13" id="KW-0456">Lyase</keyword>
<evidence type="ECO:0000259" key="14">
    <source>
        <dbReference type="Pfam" id="PF03313"/>
    </source>
</evidence>
<evidence type="ECO:0000256" key="13">
    <source>
        <dbReference type="RuleBase" id="RU366059"/>
    </source>
</evidence>
<accession>S2W5R9</accession>
<dbReference type="PANTHER" id="PTHR30182">
    <property type="entry name" value="L-SERINE DEHYDRATASE"/>
    <property type="match status" value="1"/>
</dbReference>
<gene>
    <name evidence="16" type="ORF">HMPREF9306_00364</name>
</gene>
<evidence type="ECO:0000256" key="11">
    <source>
        <dbReference type="ARBA" id="ARBA00023239"/>
    </source>
</evidence>
<feature type="domain" description="Serine dehydratase beta chain" evidence="15">
    <location>
        <begin position="4"/>
        <end position="164"/>
    </location>
</feature>
<evidence type="ECO:0000256" key="6">
    <source>
        <dbReference type="ARBA" id="ARBA00022432"/>
    </source>
</evidence>
<dbReference type="GO" id="GO:0051539">
    <property type="term" value="F:4 iron, 4 sulfur cluster binding"/>
    <property type="evidence" value="ECO:0007669"/>
    <property type="project" value="UniProtKB-UniRule"/>
</dbReference>
<sequence length="466" mass="48610">MAISVFDMFKVGIGPSSSHTVGPMVAATRFINELVELGLFASVKAVKVQLRGSLSATGKGHGTDAAVLAGLGGGWPETVDPTWVTGIVAQTKESKTLVLANTSGSVSKTIPFDYDGDLEFASYNCRIRDPHPNAMTLWAFDETGTELARKNFYSIGGGFIATDETVDKKTATATVAAKIPYPFRTASELLGHCSATQLSIAQLVLANEAAIGRDEAEVTRRMHRIWDVMHSAIERGCSTEGVLPGGLKVRRRAPLLAKDLQSEEADPLSVMDRVSVWAIAVNEENAAGGRVVTAPTNGAAGIIPAVLNYSRQAKAVLSVCDDPIRDFLLTAGTIGTIYQQTASISGAEVGCQGEVGVASSMAAAGLAQVRGGSPEQVCNAAEIGLEHHLGLTCDPVGGLVQVPCIERNAVGAVTAITAARLALAGDGRQLVSLDQVMETMMATGSDMMSKYKETSTGGLAVSLAEC</sequence>
<dbReference type="OrthoDB" id="9805537at2"/>
<comment type="similarity">
    <text evidence="3 13">Belongs to the iron-sulfur dependent L-serine dehydratase family.</text>
</comment>
<evidence type="ECO:0000256" key="2">
    <source>
        <dbReference type="ARBA" id="ARBA00004742"/>
    </source>
</evidence>
<evidence type="ECO:0000256" key="1">
    <source>
        <dbReference type="ARBA" id="ARBA00001966"/>
    </source>
</evidence>
<evidence type="ECO:0000256" key="7">
    <source>
        <dbReference type="ARBA" id="ARBA00022485"/>
    </source>
</evidence>
<evidence type="ECO:0000256" key="10">
    <source>
        <dbReference type="ARBA" id="ARBA00023014"/>
    </source>
</evidence>
<keyword evidence="9 13" id="KW-0408">Iron</keyword>
<dbReference type="InterPro" id="IPR029009">
    <property type="entry name" value="ASB_dom_sf"/>
</dbReference>
<dbReference type="STRING" id="883161.HMPREF9306_00364"/>
<comment type="caution">
    <text evidence="16">The sequence shown here is derived from an EMBL/GenBank/DDBJ whole genome shotgun (WGS) entry which is preliminary data.</text>
</comment>
<dbReference type="AlphaFoldDB" id="S2W5R9"/>
<dbReference type="InterPro" id="IPR051318">
    <property type="entry name" value="Fe-S_L-Ser"/>
</dbReference>
<dbReference type="GO" id="GO:0006094">
    <property type="term" value="P:gluconeogenesis"/>
    <property type="evidence" value="ECO:0007669"/>
    <property type="project" value="UniProtKB-KW"/>
</dbReference>
<dbReference type="GO" id="GO:0046872">
    <property type="term" value="F:metal ion binding"/>
    <property type="evidence" value="ECO:0007669"/>
    <property type="project" value="UniProtKB-KW"/>
</dbReference>
<reference evidence="16 17" key="1">
    <citation type="submission" date="2013-04" db="EMBL/GenBank/DDBJ databases">
        <title>The Genome Sequence of Propionimicrobium lymphophilum ACS-093-V-SCH5.</title>
        <authorList>
            <consortium name="The Broad Institute Genomics Platform"/>
            <person name="Earl A."/>
            <person name="Ward D."/>
            <person name="Feldgarden M."/>
            <person name="Gevers D."/>
            <person name="Saerens B."/>
            <person name="Vaneechoutte M."/>
            <person name="Walker B."/>
            <person name="Young S."/>
            <person name="Zeng Q."/>
            <person name="Gargeya S."/>
            <person name="Fitzgerald M."/>
            <person name="Haas B."/>
            <person name="Abouelleil A."/>
            <person name="Allen A.W."/>
            <person name="Alvarado L."/>
            <person name="Arachchi H.M."/>
            <person name="Berlin A.M."/>
            <person name="Chapman S.B."/>
            <person name="Gainer-Dewar J."/>
            <person name="Goldberg J."/>
            <person name="Griggs A."/>
            <person name="Gujja S."/>
            <person name="Hansen M."/>
            <person name="Howarth C."/>
            <person name="Imamovic A."/>
            <person name="Ireland A."/>
            <person name="Larimer J."/>
            <person name="McCowan C."/>
            <person name="Murphy C."/>
            <person name="Pearson M."/>
            <person name="Poon T.W."/>
            <person name="Priest M."/>
            <person name="Roberts A."/>
            <person name="Saif S."/>
            <person name="Shea T."/>
            <person name="Sisk P."/>
            <person name="Sykes S."/>
            <person name="Wortman J."/>
            <person name="Nusbaum C."/>
            <person name="Birren B."/>
        </authorList>
    </citation>
    <scope>NUCLEOTIDE SEQUENCE [LARGE SCALE GENOMIC DNA]</scope>
    <source>
        <strain evidence="16 17">ACS-093-V-SCH5</strain>
    </source>
</reference>
<proteinExistence type="inferred from homology"/>
<dbReference type="NCBIfam" id="TIGR00720">
    <property type="entry name" value="sda_mono"/>
    <property type="match status" value="1"/>
</dbReference>
<evidence type="ECO:0000313" key="17">
    <source>
        <dbReference type="Proteomes" id="UP000014417"/>
    </source>
</evidence>
<dbReference type="EC" id="4.3.1.17" evidence="4 13"/>
<keyword evidence="7 13" id="KW-0004">4Fe-4S</keyword>
<evidence type="ECO:0000256" key="3">
    <source>
        <dbReference type="ARBA" id="ARBA00008636"/>
    </source>
</evidence>
<dbReference type="Gene3D" id="3.30.1330.90">
    <property type="entry name" value="D-3-phosphoglycerate dehydrogenase, domain 3"/>
    <property type="match status" value="1"/>
</dbReference>
<dbReference type="EMBL" id="AGZR01000004">
    <property type="protein sequence ID" value="EPD33610.1"/>
    <property type="molecule type" value="Genomic_DNA"/>
</dbReference>
<keyword evidence="10 13" id="KW-0411">Iron-sulfur</keyword>
<name>S2W5R9_9ACTN</name>
<dbReference type="Proteomes" id="UP000014417">
    <property type="component" value="Unassembled WGS sequence"/>
</dbReference>
<evidence type="ECO:0000256" key="4">
    <source>
        <dbReference type="ARBA" id="ARBA00012093"/>
    </source>
</evidence>
<organism evidence="16 17">
    <name type="scientific">Propionimicrobium lymphophilum ACS-093-V-SCH5</name>
    <dbReference type="NCBI Taxonomy" id="883161"/>
    <lineage>
        <taxon>Bacteria</taxon>
        <taxon>Bacillati</taxon>
        <taxon>Actinomycetota</taxon>
        <taxon>Actinomycetes</taxon>
        <taxon>Propionibacteriales</taxon>
        <taxon>Propionibacteriaceae</taxon>
        <taxon>Propionimicrobium</taxon>
    </lineage>
</organism>
<dbReference type="InterPro" id="IPR005130">
    <property type="entry name" value="Ser_deHydtase-like_asu"/>
</dbReference>
<evidence type="ECO:0000256" key="12">
    <source>
        <dbReference type="ARBA" id="ARBA00049406"/>
    </source>
</evidence>
<comment type="cofactor">
    <cofactor evidence="1 13">
        <name>[4Fe-4S] cluster</name>
        <dbReference type="ChEBI" id="CHEBI:49883"/>
    </cofactor>
</comment>